<feature type="region of interest" description="Disordered" evidence="1">
    <location>
        <begin position="34"/>
        <end position="58"/>
    </location>
</feature>
<dbReference type="OrthoDB" id="5513217at2"/>
<accession>A0A1G9LMN8</accession>
<gene>
    <name evidence="3" type="ORF">SAMN04488514_102135</name>
</gene>
<dbReference type="Pfam" id="PF11827">
    <property type="entry name" value="DUF3347"/>
    <property type="match status" value="1"/>
</dbReference>
<dbReference type="AlphaFoldDB" id="A0A1G9LMN8"/>
<name>A0A1G9LMN8_9FLAO</name>
<protein>
    <recommendedName>
        <fullName evidence="2">DUF3347 domain-containing protein</fullName>
    </recommendedName>
</protein>
<dbReference type="PROSITE" id="PS51257">
    <property type="entry name" value="PROKAR_LIPOPROTEIN"/>
    <property type="match status" value="1"/>
</dbReference>
<proteinExistence type="predicted"/>
<evidence type="ECO:0000256" key="1">
    <source>
        <dbReference type="SAM" id="MobiDB-lite"/>
    </source>
</evidence>
<dbReference type="STRING" id="192904.SAMN04488514_102135"/>
<evidence type="ECO:0000259" key="2">
    <source>
        <dbReference type="Pfam" id="PF11827"/>
    </source>
</evidence>
<dbReference type="Proteomes" id="UP000199440">
    <property type="component" value="Unassembled WGS sequence"/>
</dbReference>
<evidence type="ECO:0000313" key="4">
    <source>
        <dbReference type="Proteomes" id="UP000199440"/>
    </source>
</evidence>
<organism evidence="3 4">
    <name type="scientific">Kriegella aquimaris</name>
    <dbReference type="NCBI Taxonomy" id="192904"/>
    <lineage>
        <taxon>Bacteria</taxon>
        <taxon>Pseudomonadati</taxon>
        <taxon>Bacteroidota</taxon>
        <taxon>Flavobacteriia</taxon>
        <taxon>Flavobacteriales</taxon>
        <taxon>Flavobacteriaceae</taxon>
        <taxon>Kriegella</taxon>
    </lineage>
</organism>
<keyword evidence="4" id="KW-1185">Reference proteome</keyword>
<dbReference type="EMBL" id="FNGV01000002">
    <property type="protein sequence ID" value="SDL63178.1"/>
    <property type="molecule type" value="Genomic_DNA"/>
</dbReference>
<feature type="compositionally biased region" description="Polar residues" evidence="1">
    <location>
        <begin position="41"/>
        <end position="58"/>
    </location>
</feature>
<sequence length="187" mass="20649">MKIQKTNLMNGNKNLALMMAAIISMASCVEKKEKPEVKGDTGTQFEQTKGNSEATSKASFSDSMAEKVFSDYQKIRAALVDSGAGEVQAVAKKLVENFTEEQEGLRSMALAMAATDNLEEQRELFSEMNAIVEPLIKESISEGTIYKQFCPMAFSGKGGYWISNVKEIQNPYYGKKMLKCGKVVEEI</sequence>
<feature type="domain" description="DUF3347" evidence="2">
    <location>
        <begin position="68"/>
        <end position="138"/>
    </location>
</feature>
<dbReference type="RefSeq" id="WP_089886503.1">
    <property type="nucleotide sequence ID" value="NZ_FNGV01000002.1"/>
</dbReference>
<evidence type="ECO:0000313" key="3">
    <source>
        <dbReference type="EMBL" id="SDL63178.1"/>
    </source>
</evidence>
<dbReference type="InterPro" id="IPR021782">
    <property type="entry name" value="DUF3347"/>
</dbReference>
<reference evidence="3 4" key="1">
    <citation type="submission" date="2016-10" db="EMBL/GenBank/DDBJ databases">
        <authorList>
            <person name="de Groot N.N."/>
        </authorList>
    </citation>
    <scope>NUCLEOTIDE SEQUENCE [LARGE SCALE GENOMIC DNA]</scope>
    <source>
        <strain evidence="3 4">DSM 19886</strain>
    </source>
</reference>